<organism evidence="7 8">
    <name type="scientific">Dreissena polymorpha</name>
    <name type="common">Zebra mussel</name>
    <name type="synonym">Mytilus polymorpha</name>
    <dbReference type="NCBI Taxonomy" id="45954"/>
    <lineage>
        <taxon>Eukaryota</taxon>
        <taxon>Metazoa</taxon>
        <taxon>Spiralia</taxon>
        <taxon>Lophotrochozoa</taxon>
        <taxon>Mollusca</taxon>
        <taxon>Bivalvia</taxon>
        <taxon>Autobranchia</taxon>
        <taxon>Heteroconchia</taxon>
        <taxon>Euheterodonta</taxon>
        <taxon>Imparidentia</taxon>
        <taxon>Neoheterodontei</taxon>
        <taxon>Myida</taxon>
        <taxon>Dreissenoidea</taxon>
        <taxon>Dreissenidae</taxon>
        <taxon>Dreissena</taxon>
    </lineage>
</organism>
<feature type="transmembrane region" description="Helical" evidence="5">
    <location>
        <begin position="161"/>
        <end position="183"/>
    </location>
</feature>
<sequence length="187" mass="21391">MIGILIIANTVCTSDILLYPFYPQTTEKWNIQLTQVIFSINIGRHLFNVLEPLFSKQRKKKASYLVENVHHGVTLLCYAVFLGYTDNSLLGLVGVLMESTGIFEELVRLCNTSNMQQTLLYKRLLLLSAFFNICFRGIVPVAFLINAMFNRSPFTMSYPTLMIFFLSIIFFSVINVWQILASLQRVG</sequence>
<evidence type="ECO:0000256" key="5">
    <source>
        <dbReference type="SAM" id="Phobius"/>
    </source>
</evidence>
<gene>
    <name evidence="7" type="ORF">DPMN_152340</name>
</gene>
<name>A0A9D4FMU8_DREPO</name>
<evidence type="ECO:0000256" key="3">
    <source>
        <dbReference type="ARBA" id="ARBA00022989"/>
    </source>
</evidence>
<feature type="domain" description="TLC" evidence="6">
    <location>
        <begin position="31"/>
        <end position="177"/>
    </location>
</feature>
<protein>
    <recommendedName>
        <fullName evidence="6">TLC domain-containing protein</fullName>
    </recommendedName>
</protein>
<keyword evidence="2 5" id="KW-0812">Transmembrane</keyword>
<dbReference type="EMBL" id="JAIWYP010000007">
    <property type="protein sequence ID" value="KAH3798737.1"/>
    <property type="molecule type" value="Genomic_DNA"/>
</dbReference>
<dbReference type="Pfam" id="PF03798">
    <property type="entry name" value="TRAM_LAG1_CLN8"/>
    <property type="match status" value="1"/>
</dbReference>
<evidence type="ECO:0000256" key="1">
    <source>
        <dbReference type="ARBA" id="ARBA00004141"/>
    </source>
</evidence>
<keyword evidence="3 5" id="KW-1133">Transmembrane helix</keyword>
<keyword evidence="4 5" id="KW-0472">Membrane</keyword>
<proteinExistence type="predicted"/>
<reference evidence="7" key="2">
    <citation type="submission" date="2020-11" db="EMBL/GenBank/DDBJ databases">
        <authorList>
            <person name="McCartney M.A."/>
            <person name="Auch B."/>
            <person name="Kono T."/>
            <person name="Mallez S."/>
            <person name="Becker A."/>
            <person name="Gohl D.M."/>
            <person name="Silverstein K.A.T."/>
            <person name="Koren S."/>
            <person name="Bechman K.B."/>
            <person name="Herman A."/>
            <person name="Abrahante J.E."/>
            <person name="Garbe J."/>
        </authorList>
    </citation>
    <scope>NUCLEOTIDE SEQUENCE</scope>
    <source>
        <strain evidence="7">Duluth1</strain>
        <tissue evidence="7">Whole animal</tissue>
    </source>
</reference>
<dbReference type="AlphaFoldDB" id="A0A9D4FMU8"/>
<evidence type="ECO:0000313" key="7">
    <source>
        <dbReference type="EMBL" id="KAH3798737.1"/>
    </source>
</evidence>
<reference evidence="7" key="1">
    <citation type="journal article" date="2019" name="bioRxiv">
        <title>The Genome of the Zebra Mussel, Dreissena polymorpha: A Resource for Invasive Species Research.</title>
        <authorList>
            <person name="McCartney M.A."/>
            <person name="Auch B."/>
            <person name="Kono T."/>
            <person name="Mallez S."/>
            <person name="Zhang Y."/>
            <person name="Obille A."/>
            <person name="Becker A."/>
            <person name="Abrahante J.E."/>
            <person name="Garbe J."/>
            <person name="Badalamenti J.P."/>
            <person name="Herman A."/>
            <person name="Mangelson H."/>
            <person name="Liachko I."/>
            <person name="Sullivan S."/>
            <person name="Sone E.D."/>
            <person name="Koren S."/>
            <person name="Silverstein K.A.T."/>
            <person name="Beckman K.B."/>
            <person name="Gohl D.M."/>
        </authorList>
    </citation>
    <scope>NUCLEOTIDE SEQUENCE</scope>
    <source>
        <strain evidence="7">Duluth1</strain>
        <tissue evidence="7">Whole animal</tissue>
    </source>
</reference>
<keyword evidence="8" id="KW-1185">Reference proteome</keyword>
<dbReference type="InterPro" id="IPR006634">
    <property type="entry name" value="TLC-dom"/>
</dbReference>
<evidence type="ECO:0000259" key="6">
    <source>
        <dbReference type="Pfam" id="PF03798"/>
    </source>
</evidence>
<accession>A0A9D4FMU8</accession>
<comment type="caution">
    <text evidence="7">The sequence shown here is derived from an EMBL/GenBank/DDBJ whole genome shotgun (WGS) entry which is preliminary data.</text>
</comment>
<evidence type="ECO:0000256" key="2">
    <source>
        <dbReference type="ARBA" id="ARBA00022692"/>
    </source>
</evidence>
<dbReference type="Proteomes" id="UP000828390">
    <property type="component" value="Unassembled WGS sequence"/>
</dbReference>
<dbReference type="GO" id="GO:0016020">
    <property type="term" value="C:membrane"/>
    <property type="evidence" value="ECO:0007669"/>
    <property type="project" value="UniProtKB-SubCell"/>
</dbReference>
<evidence type="ECO:0000313" key="8">
    <source>
        <dbReference type="Proteomes" id="UP000828390"/>
    </source>
</evidence>
<feature type="transmembrane region" description="Helical" evidence="5">
    <location>
        <begin position="124"/>
        <end position="149"/>
    </location>
</feature>
<evidence type="ECO:0000256" key="4">
    <source>
        <dbReference type="ARBA" id="ARBA00023136"/>
    </source>
</evidence>
<comment type="subcellular location">
    <subcellularLocation>
        <location evidence="1">Membrane</location>
        <topology evidence="1">Multi-pass membrane protein</topology>
    </subcellularLocation>
</comment>